<reference evidence="3" key="5">
    <citation type="submission" date="2015-06" db="UniProtKB">
        <authorList>
            <consortium name="EnsemblFungi"/>
        </authorList>
    </citation>
    <scope>IDENTIFICATION</scope>
    <source>
        <strain evidence="3">ATCC 64411</strain>
    </source>
</reference>
<reference evidence="2" key="1">
    <citation type="submission" date="2010-05" db="EMBL/GenBank/DDBJ databases">
        <title>The Genome Sequence of Magnaporthe poae strain ATCC 64411.</title>
        <authorList>
            <consortium name="The Broad Institute Genome Sequencing Platform"/>
            <consortium name="Broad Institute Genome Sequencing Center for Infectious Disease"/>
            <person name="Ma L.-J."/>
            <person name="Dead R."/>
            <person name="Young S."/>
            <person name="Zeng Q."/>
            <person name="Koehrsen M."/>
            <person name="Alvarado L."/>
            <person name="Berlin A."/>
            <person name="Chapman S.B."/>
            <person name="Chen Z."/>
            <person name="Freedman E."/>
            <person name="Gellesch M."/>
            <person name="Goldberg J."/>
            <person name="Griggs A."/>
            <person name="Gujja S."/>
            <person name="Heilman E.R."/>
            <person name="Heiman D."/>
            <person name="Hepburn T."/>
            <person name="Howarth C."/>
            <person name="Jen D."/>
            <person name="Larson L."/>
            <person name="Mehta T."/>
            <person name="Neiman D."/>
            <person name="Pearson M."/>
            <person name="Roberts A."/>
            <person name="Saif S."/>
            <person name="Shea T."/>
            <person name="Shenoy N."/>
            <person name="Sisk P."/>
            <person name="Stolte C."/>
            <person name="Sykes S."/>
            <person name="Walk T."/>
            <person name="White J."/>
            <person name="Yandava C."/>
            <person name="Haas B."/>
            <person name="Nusbaum C."/>
            <person name="Birren B."/>
        </authorList>
    </citation>
    <scope>NUCLEOTIDE SEQUENCE</scope>
    <source>
        <strain evidence="2">ATCC 64411</strain>
    </source>
</reference>
<organism evidence="3 4">
    <name type="scientific">Magnaporthiopsis poae (strain ATCC 64411 / 73-15)</name>
    <name type="common">Kentucky bluegrass fungus</name>
    <name type="synonym">Magnaporthe poae</name>
    <dbReference type="NCBI Taxonomy" id="644358"/>
    <lineage>
        <taxon>Eukaryota</taxon>
        <taxon>Fungi</taxon>
        <taxon>Dikarya</taxon>
        <taxon>Ascomycota</taxon>
        <taxon>Pezizomycotina</taxon>
        <taxon>Sordariomycetes</taxon>
        <taxon>Sordariomycetidae</taxon>
        <taxon>Magnaporthales</taxon>
        <taxon>Magnaporthaceae</taxon>
        <taxon>Magnaporthiopsis</taxon>
    </lineage>
</organism>
<dbReference type="AlphaFoldDB" id="A0A0C4E901"/>
<dbReference type="STRING" id="644358.A0A0C4E901"/>
<feature type="compositionally biased region" description="Gly residues" evidence="1">
    <location>
        <begin position="14"/>
        <end position="29"/>
    </location>
</feature>
<reference evidence="4" key="2">
    <citation type="submission" date="2010-05" db="EMBL/GenBank/DDBJ databases">
        <title>The genome sequence of Magnaporthe poae strain ATCC 64411.</title>
        <authorList>
            <person name="Ma L.-J."/>
            <person name="Dead R."/>
            <person name="Young S."/>
            <person name="Zeng Q."/>
            <person name="Koehrsen M."/>
            <person name="Alvarado L."/>
            <person name="Berlin A."/>
            <person name="Chapman S.B."/>
            <person name="Chen Z."/>
            <person name="Freedman E."/>
            <person name="Gellesch M."/>
            <person name="Goldberg J."/>
            <person name="Griggs A."/>
            <person name="Gujja S."/>
            <person name="Heilman E.R."/>
            <person name="Heiman D."/>
            <person name="Hepburn T."/>
            <person name="Howarth C."/>
            <person name="Jen D."/>
            <person name="Larson L."/>
            <person name="Mehta T."/>
            <person name="Neiman D."/>
            <person name="Pearson M."/>
            <person name="Roberts A."/>
            <person name="Saif S."/>
            <person name="Shea T."/>
            <person name="Shenoy N."/>
            <person name="Sisk P."/>
            <person name="Stolte C."/>
            <person name="Sykes S."/>
            <person name="Walk T."/>
            <person name="White J."/>
            <person name="Yandava C."/>
            <person name="Haas B."/>
            <person name="Nusbaum C."/>
            <person name="Birren B."/>
        </authorList>
    </citation>
    <scope>NUCLEOTIDE SEQUENCE [LARGE SCALE GENOMIC DNA]</scope>
    <source>
        <strain evidence="4">ATCC 64411 / 73-15</strain>
    </source>
</reference>
<dbReference type="PANTHER" id="PTHR31131">
    <property type="entry name" value="CHROMOSOME 1, WHOLE GENOME SHOTGUN SEQUENCE"/>
    <property type="match status" value="1"/>
</dbReference>
<dbReference type="EnsemblFungi" id="MAPG_09076T0">
    <property type="protein sequence ID" value="MAPG_09076T0"/>
    <property type="gene ID" value="MAPG_09076"/>
</dbReference>
<dbReference type="InterPro" id="IPR051719">
    <property type="entry name" value="CASTOR_mTORC1"/>
</dbReference>
<keyword evidence="4" id="KW-1185">Reference proteome</keyword>
<proteinExistence type="predicted"/>
<accession>A0A0C4E901</accession>
<gene>
    <name evidence="2" type="ORF">MAPG_09076</name>
</gene>
<dbReference type="Proteomes" id="UP000011715">
    <property type="component" value="Unassembled WGS sequence"/>
</dbReference>
<dbReference type="VEuPathDB" id="FungiDB:MAPG_09076"/>
<reference evidence="3" key="4">
    <citation type="journal article" date="2015" name="G3 (Bethesda)">
        <title>Genome sequences of three phytopathogenic species of the Magnaporthaceae family of fungi.</title>
        <authorList>
            <person name="Okagaki L.H."/>
            <person name="Nunes C.C."/>
            <person name="Sailsbery J."/>
            <person name="Clay B."/>
            <person name="Brown D."/>
            <person name="John T."/>
            <person name="Oh Y."/>
            <person name="Young N."/>
            <person name="Fitzgerald M."/>
            <person name="Haas B.J."/>
            <person name="Zeng Q."/>
            <person name="Young S."/>
            <person name="Adiconis X."/>
            <person name="Fan L."/>
            <person name="Levin J.Z."/>
            <person name="Mitchell T.K."/>
            <person name="Okubara P.A."/>
            <person name="Farman M.L."/>
            <person name="Kohn L.M."/>
            <person name="Birren B."/>
            <person name="Ma L.-J."/>
            <person name="Dean R.A."/>
        </authorList>
    </citation>
    <scope>NUCLEOTIDE SEQUENCE</scope>
    <source>
        <strain evidence="3">ATCC 64411 / 73-15</strain>
    </source>
</reference>
<sequence>MNRPSLNRLNTGPNGSGGGGGGGGGGGMRQGQNNGSHHGHDHNHRSYDQQQPQRKQKHTWADTVDTRLYACLVAALASRPRFLSVTLAQDDPPSLLLDKTLLPLFGDSVMGYTEGDLVPIFLDLAALPFEATGIVSGVAGRVVREMVEEEEAEQQQQQEHVLDSPLLPELSYLSTARAGAVILPREQSEKALEILRPLLLVKE</sequence>
<dbReference type="OrthoDB" id="58529at2759"/>
<evidence type="ECO:0000313" key="3">
    <source>
        <dbReference type="EnsemblFungi" id="MAPG_09076T0"/>
    </source>
</evidence>
<dbReference type="PANTHER" id="PTHR31131:SF6">
    <property type="entry name" value="CASTOR ACT DOMAIN-CONTAINING PROTEIN"/>
    <property type="match status" value="1"/>
</dbReference>
<dbReference type="EMBL" id="GL876974">
    <property type="protein sequence ID" value="KLU90111.1"/>
    <property type="molecule type" value="Genomic_DNA"/>
</dbReference>
<feature type="region of interest" description="Disordered" evidence="1">
    <location>
        <begin position="1"/>
        <end position="59"/>
    </location>
</feature>
<protein>
    <submittedName>
        <fullName evidence="2 3">Uncharacterized protein</fullName>
    </submittedName>
</protein>
<evidence type="ECO:0000256" key="1">
    <source>
        <dbReference type="SAM" id="MobiDB-lite"/>
    </source>
</evidence>
<name>A0A0C4E901_MAGP6</name>
<dbReference type="EMBL" id="ADBL01002223">
    <property type="status" value="NOT_ANNOTATED_CDS"/>
    <property type="molecule type" value="Genomic_DNA"/>
</dbReference>
<reference evidence="2" key="3">
    <citation type="submission" date="2011-03" db="EMBL/GenBank/DDBJ databases">
        <title>Annotation of Magnaporthe poae ATCC 64411.</title>
        <authorList>
            <person name="Ma L.-J."/>
            <person name="Dead R."/>
            <person name="Young S.K."/>
            <person name="Zeng Q."/>
            <person name="Gargeya S."/>
            <person name="Fitzgerald M."/>
            <person name="Haas B."/>
            <person name="Abouelleil A."/>
            <person name="Alvarado L."/>
            <person name="Arachchi H.M."/>
            <person name="Berlin A."/>
            <person name="Brown A."/>
            <person name="Chapman S.B."/>
            <person name="Chen Z."/>
            <person name="Dunbar C."/>
            <person name="Freedman E."/>
            <person name="Gearin G."/>
            <person name="Gellesch M."/>
            <person name="Goldberg J."/>
            <person name="Griggs A."/>
            <person name="Gujja S."/>
            <person name="Heiman D."/>
            <person name="Howarth C."/>
            <person name="Larson L."/>
            <person name="Lui A."/>
            <person name="MacDonald P.J.P."/>
            <person name="Mehta T."/>
            <person name="Montmayeur A."/>
            <person name="Murphy C."/>
            <person name="Neiman D."/>
            <person name="Pearson M."/>
            <person name="Priest M."/>
            <person name="Roberts A."/>
            <person name="Saif S."/>
            <person name="Shea T."/>
            <person name="Shenoy N."/>
            <person name="Sisk P."/>
            <person name="Stolte C."/>
            <person name="Sykes S."/>
            <person name="Yandava C."/>
            <person name="Wortman J."/>
            <person name="Nusbaum C."/>
            <person name="Birren B."/>
        </authorList>
    </citation>
    <scope>NUCLEOTIDE SEQUENCE</scope>
    <source>
        <strain evidence="2">ATCC 64411</strain>
    </source>
</reference>
<evidence type="ECO:0000313" key="2">
    <source>
        <dbReference type="EMBL" id="KLU90111.1"/>
    </source>
</evidence>
<feature type="compositionally biased region" description="Polar residues" evidence="1">
    <location>
        <begin position="1"/>
        <end position="11"/>
    </location>
</feature>
<evidence type="ECO:0000313" key="4">
    <source>
        <dbReference type="Proteomes" id="UP000011715"/>
    </source>
</evidence>
<dbReference type="eggNOG" id="ENOG502RXBJ">
    <property type="taxonomic scope" value="Eukaryota"/>
</dbReference>